<sequence length="105" mass="11534">MTPTGADDSPLDFSFGELLFYFAYEAVHNMVVLIGLLICIILLVAVAVAAMLRRFSRLRRGPRLPDDLHPEERAAWWLGEETDRRPPHPGQVRPLASGGGTPAPG</sequence>
<reference evidence="3" key="1">
    <citation type="journal article" date="2014" name="Int. J. Syst. Evol. Microbiol.">
        <title>Complete genome sequence of Corynebacterium casei LMG S-19264T (=DSM 44701T), isolated from a smear-ripened cheese.</title>
        <authorList>
            <consortium name="US DOE Joint Genome Institute (JGI-PGF)"/>
            <person name="Walter F."/>
            <person name="Albersmeier A."/>
            <person name="Kalinowski J."/>
            <person name="Ruckert C."/>
        </authorList>
    </citation>
    <scope>NUCLEOTIDE SEQUENCE</scope>
    <source>
        <strain evidence="3">JCM 3093</strain>
    </source>
</reference>
<feature type="region of interest" description="Disordered" evidence="1">
    <location>
        <begin position="78"/>
        <end position="105"/>
    </location>
</feature>
<proteinExistence type="predicted"/>
<keyword evidence="2" id="KW-0472">Membrane</keyword>
<dbReference type="RefSeq" id="WP_191894586.1">
    <property type="nucleotide sequence ID" value="NZ_BMQD01000005.1"/>
</dbReference>
<reference evidence="3" key="2">
    <citation type="submission" date="2022-09" db="EMBL/GenBank/DDBJ databases">
        <authorList>
            <person name="Sun Q."/>
            <person name="Ohkuma M."/>
        </authorList>
    </citation>
    <scope>NUCLEOTIDE SEQUENCE</scope>
    <source>
        <strain evidence="3">JCM 3093</strain>
    </source>
</reference>
<name>A0AA37BF45_9ACTN</name>
<feature type="transmembrane region" description="Helical" evidence="2">
    <location>
        <begin position="30"/>
        <end position="52"/>
    </location>
</feature>
<protein>
    <submittedName>
        <fullName evidence="3">Uncharacterized protein</fullName>
    </submittedName>
</protein>
<keyword evidence="2" id="KW-1133">Transmembrane helix</keyword>
<evidence type="ECO:0000256" key="2">
    <source>
        <dbReference type="SAM" id="Phobius"/>
    </source>
</evidence>
<dbReference type="AlphaFoldDB" id="A0AA37BF45"/>
<comment type="caution">
    <text evidence="3">The sequence shown here is derived from an EMBL/GenBank/DDBJ whole genome shotgun (WGS) entry which is preliminary data.</text>
</comment>
<dbReference type="EMBL" id="BMQD01000005">
    <property type="protein sequence ID" value="GGK61989.1"/>
    <property type="molecule type" value="Genomic_DNA"/>
</dbReference>
<accession>A0AA37BF45</accession>
<evidence type="ECO:0000256" key="1">
    <source>
        <dbReference type="SAM" id="MobiDB-lite"/>
    </source>
</evidence>
<evidence type="ECO:0000313" key="3">
    <source>
        <dbReference type="EMBL" id="GGK61989.1"/>
    </source>
</evidence>
<evidence type="ECO:0000313" key="4">
    <source>
        <dbReference type="Proteomes" id="UP000627984"/>
    </source>
</evidence>
<gene>
    <name evidence="3" type="ORF">GCM10010126_21720</name>
</gene>
<organism evidence="3 4">
    <name type="scientific">Planomonospora parontospora</name>
    <dbReference type="NCBI Taxonomy" id="58119"/>
    <lineage>
        <taxon>Bacteria</taxon>
        <taxon>Bacillati</taxon>
        <taxon>Actinomycetota</taxon>
        <taxon>Actinomycetes</taxon>
        <taxon>Streptosporangiales</taxon>
        <taxon>Streptosporangiaceae</taxon>
        <taxon>Planomonospora</taxon>
    </lineage>
</organism>
<dbReference type="Proteomes" id="UP000627984">
    <property type="component" value="Unassembled WGS sequence"/>
</dbReference>
<keyword evidence="2" id="KW-0812">Transmembrane</keyword>